<feature type="region of interest" description="Disordered" evidence="1">
    <location>
        <begin position="1"/>
        <end position="22"/>
    </location>
</feature>
<feature type="compositionally biased region" description="Basic and acidic residues" evidence="1">
    <location>
        <begin position="9"/>
        <end position="18"/>
    </location>
</feature>
<reference evidence="2" key="1">
    <citation type="submission" date="2016-10" db="EMBL/GenBank/DDBJ databases">
        <title>Agrobacterium Ti plasmids: Classification based on T-DNA and Vir regions organization.</title>
        <authorList>
            <person name="Nabi N."/>
            <person name="Vial L."/>
            <person name="Ben Hafsa A."/>
            <person name="Chapulliot D."/>
            <person name="Berard A."/>
            <person name="Chauveau A."/>
            <person name="Le Paslier M.-C."/>
            <person name="Harzallah Skhiri F."/>
            <person name="Brunel D."/>
            <person name="Nesme X."/>
            <person name="Chaouachi M."/>
        </authorList>
    </citation>
    <scope>NUCLEOTIDE SEQUENCE</scope>
    <source>
        <strain evidence="2">CFBP1873</strain>
        <plasmid evidence="2">pTi_CFBP1873</plasmid>
    </source>
</reference>
<evidence type="ECO:0000256" key="1">
    <source>
        <dbReference type="SAM" id="MobiDB-lite"/>
    </source>
</evidence>
<dbReference type="EMBL" id="KY000026">
    <property type="protein sequence ID" value="ASK40785.1"/>
    <property type="molecule type" value="Genomic_DNA"/>
</dbReference>
<protein>
    <submittedName>
        <fullName evidence="2">Uncharacterized protein</fullName>
    </submittedName>
</protein>
<organism evidence="2">
    <name type="scientific">Agrobacterium genomosp. 6</name>
    <dbReference type="NCBI Taxonomy" id="1183411"/>
    <lineage>
        <taxon>Bacteria</taxon>
        <taxon>Pseudomonadati</taxon>
        <taxon>Pseudomonadota</taxon>
        <taxon>Alphaproteobacteria</taxon>
        <taxon>Hyphomicrobiales</taxon>
        <taxon>Rhizobiaceae</taxon>
        <taxon>Rhizobium/Agrobacterium group</taxon>
        <taxon>Agrobacterium</taxon>
        <taxon>Agrobacterium tumefaciens complex</taxon>
    </lineage>
</organism>
<proteinExistence type="predicted"/>
<sequence>MVQHLRGRREREREREDPSAISAPCPVRQDFLEINERPTMIIARKTGEPTLDKHLEINDFRLFSVLLQQQCQLESSRLNNCTHRGG</sequence>
<keyword evidence="2" id="KW-0614">Plasmid</keyword>
<dbReference type="AlphaFoldDB" id="A0A2Z2PHG3"/>
<evidence type="ECO:0000313" key="2">
    <source>
        <dbReference type="EMBL" id="ASK40785.1"/>
    </source>
</evidence>
<accession>A0A2Z2PHG3</accession>
<name>A0A2Z2PHG3_9HYPH</name>
<geneLocation type="plasmid" evidence="2">
    <name>pTi_CFBP1873</name>
</geneLocation>